<comment type="subcellular location">
    <subcellularLocation>
        <location evidence="1">Cell membrane</location>
        <topology evidence="1">Lipid-anchor</topology>
    </subcellularLocation>
</comment>
<evidence type="ECO:0000256" key="1">
    <source>
        <dbReference type="ARBA" id="ARBA00004193"/>
    </source>
</evidence>
<evidence type="ECO:0000256" key="2">
    <source>
        <dbReference type="ARBA" id="ARBA00022475"/>
    </source>
</evidence>
<sequence length="231" mass="25678">MPGFSPGRLNRAASIAQDVEIRSSLKDQYRLVVMGSARVGKTAIIKRFLYQTFPIEYSPTVEELHSMEYEVGGAIFKLDILDTSGSCEFPAMRHLAISSGDAFALVYSIDSNESFEEVRRLRDSVLEVRSSNVPIVVVGNKSDLEGKRVVQKELSETLVCIDWEHGFVESSAKDNVNITNIFTEIFLQSHLDCPKTSLPSTRMRRGSLPVNAFPLRFKGKPAAKRNSCAVS</sequence>
<evidence type="ECO:0000256" key="7">
    <source>
        <dbReference type="ARBA" id="ARBA00038061"/>
    </source>
</evidence>
<dbReference type="NCBIfam" id="TIGR00231">
    <property type="entry name" value="small_GTP"/>
    <property type="match status" value="1"/>
</dbReference>
<dbReference type="PROSITE" id="PS51421">
    <property type="entry name" value="RAS"/>
    <property type="match status" value="1"/>
</dbReference>
<keyword evidence="5" id="KW-0472">Membrane</keyword>
<dbReference type="Proteomes" id="UP000694941">
    <property type="component" value="Unplaced"/>
</dbReference>
<keyword evidence="6" id="KW-0449">Lipoprotein</keyword>
<dbReference type="SUPFAM" id="SSF52540">
    <property type="entry name" value="P-loop containing nucleoside triphosphate hydrolases"/>
    <property type="match status" value="1"/>
</dbReference>
<dbReference type="InterPro" id="IPR027417">
    <property type="entry name" value="P-loop_NTPase"/>
</dbReference>
<keyword evidence="4" id="KW-0342">GTP-binding</keyword>
<gene>
    <name evidence="9" type="primary">LOC106473315</name>
</gene>
<dbReference type="SMART" id="SM00175">
    <property type="entry name" value="RAB"/>
    <property type="match status" value="1"/>
</dbReference>
<reference evidence="9" key="1">
    <citation type="submission" date="2025-08" db="UniProtKB">
        <authorList>
            <consortium name="RefSeq"/>
        </authorList>
    </citation>
    <scope>IDENTIFICATION</scope>
    <source>
        <tissue evidence="9">Muscle</tissue>
    </source>
</reference>
<dbReference type="PANTHER" id="PTHR46149:SF7">
    <property type="entry name" value="GTP-BINDING PROTEIN DI-RAS2"/>
    <property type="match status" value="1"/>
</dbReference>
<evidence type="ECO:0000313" key="8">
    <source>
        <dbReference type="Proteomes" id="UP000694941"/>
    </source>
</evidence>
<organism evidence="8 9">
    <name type="scientific">Limulus polyphemus</name>
    <name type="common">Atlantic horseshoe crab</name>
    <dbReference type="NCBI Taxonomy" id="6850"/>
    <lineage>
        <taxon>Eukaryota</taxon>
        <taxon>Metazoa</taxon>
        <taxon>Ecdysozoa</taxon>
        <taxon>Arthropoda</taxon>
        <taxon>Chelicerata</taxon>
        <taxon>Merostomata</taxon>
        <taxon>Xiphosura</taxon>
        <taxon>Limulidae</taxon>
        <taxon>Limulus</taxon>
    </lineage>
</organism>
<dbReference type="PRINTS" id="PR00449">
    <property type="entry name" value="RASTRNSFRMNG"/>
</dbReference>
<dbReference type="GeneID" id="106473315"/>
<evidence type="ECO:0000256" key="4">
    <source>
        <dbReference type="ARBA" id="ARBA00023134"/>
    </source>
</evidence>
<dbReference type="PANTHER" id="PTHR46149">
    <property type="entry name" value="MIP08469P"/>
    <property type="match status" value="1"/>
</dbReference>
<evidence type="ECO:0000256" key="3">
    <source>
        <dbReference type="ARBA" id="ARBA00022481"/>
    </source>
</evidence>
<dbReference type="RefSeq" id="XP_013789451.1">
    <property type="nucleotide sequence ID" value="XM_013933997.2"/>
</dbReference>
<dbReference type="Gene3D" id="3.40.50.300">
    <property type="entry name" value="P-loop containing nucleotide triphosphate hydrolases"/>
    <property type="match status" value="1"/>
</dbReference>
<protein>
    <submittedName>
        <fullName evidence="9">Dexamethasone-induced Ras-related protein 1-like</fullName>
    </submittedName>
</protein>
<name>A0ABM1BVG3_LIMPO</name>
<dbReference type="PROSITE" id="PS51419">
    <property type="entry name" value="RAB"/>
    <property type="match status" value="1"/>
</dbReference>
<keyword evidence="2" id="KW-1003">Cell membrane</keyword>
<evidence type="ECO:0000256" key="6">
    <source>
        <dbReference type="ARBA" id="ARBA00023288"/>
    </source>
</evidence>
<comment type="similarity">
    <text evidence="7">Belongs to the small GTPase superfamily. RasD family.</text>
</comment>
<keyword evidence="4" id="KW-0547">Nucleotide-binding</keyword>
<dbReference type="InterPro" id="IPR052236">
    <property type="entry name" value="Small_GTPase_RasD"/>
</dbReference>
<proteinExistence type="inferred from homology"/>
<keyword evidence="3" id="KW-0488">Methylation</keyword>
<evidence type="ECO:0000256" key="5">
    <source>
        <dbReference type="ARBA" id="ARBA00023136"/>
    </source>
</evidence>
<keyword evidence="8" id="KW-1185">Reference proteome</keyword>
<evidence type="ECO:0000313" key="9">
    <source>
        <dbReference type="RefSeq" id="XP_013789451.1"/>
    </source>
</evidence>
<dbReference type="InterPro" id="IPR001806">
    <property type="entry name" value="Small_GTPase"/>
</dbReference>
<dbReference type="InterPro" id="IPR005225">
    <property type="entry name" value="Small_GTP-bd"/>
</dbReference>
<dbReference type="SMART" id="SM00174">
    <property type="entry name" value="RHO"/>
    <property type="match status" value="1"/>
</dbReference>
<accession>A0ABM1BVG3</accession>
<dbReference type="Pfam" id="PF00071">
    <property type="entry name" value="Ras"/>
    <property type="match status" value="1"/>
</dbReference>
<dbReference type="SMART" id="SM00173">
    <property type="entry name" value="RAS"/>
    <property type="match status" value="1"/>
</dbReference>